<dbReference type="InterPro" id="IPR026581">
    <property type="entry name" value="TCP10L/CENPJ"/>
</dbReference>
<protein>
    <recommendedName>
        <fullName evidence="4">Centromere protein J C-terminal domain-containing protein</fullName>
    </recommendedName>
</protein>
<feature type="non-terminal residue" evidence="5">
    <location>
        <position position="1"/>
    </location>
</feature>
<name>A0A2P4SA02_BAMTH</name>
<evidence type="ECO:0000313" key="6">
    <source>
        <dbReference type="Proteomes" id="UP000237246"/>
    </source>
</evidence>
<dbReference type="Proteomes" id="UP000237246">
    <property type="component" value="Unassembled WGS sequence"/>
</dbReference>
<proteinExistence type="inferred from homology"/>
<feature type="domain" description="Centromere protein J C-terminal" evidence="4">
    <location>
        <begin position="105"/>
        <end position="135"/>
    </location>
</feature>
<dbReference type="GO" id="GO:0005813">
    <property type="term" value="C:centrosome"/>
    <property type="evidence" value="ECO:0007669"/>
    <property type="project" value="TreeGrafter"/>
</dbReference>
<reference evidence="5 6" key="1">
    <citation type="submission" date="2018-01" db="EMBL/GenBank/DDBJ databases">
        <title>Comparison of the Chinese Bamboo Partridge and Red Junglefowl genome sequences highlights the importance of demography in genome evolution.</title>
        <authorList>
            <person name="Tiley G.P."/>
            <person name="Kimball R.T."/>
            <person name="Braun E.L."/>
            <person name="Burleigh J.G."/>
        </authorList>
    </citation>
    <scope>NUCLEOTIDE SEQUENCE [LARGE SCALE GENOMIC DNA]</scope>
    <source>
        <strain evidence="5">RTK389</strain>
        <tissue evidence="5">Blood</tissue>
    </source>
</reference>
<evidence type="ECO:0000259" key="4">
    <source>
        <dbReference type="Pfam" id="PF07202"/>
    </source>
</evidence>
<sequence>ALKQQIAELQEDLKRKEAKWSTTHRRLKDQIDALVNENMELKEEVKIMERFRLEAWKKVEAVGSKKKVENSGVTLKRTESADTSPDEALVSVPSGPAHTDSEEIQSEIAYPDGRVEKVLKNGCHLIFLPNGTWKKVGSDGKTVTITFFNGDVKQIMPDQTVIYYYADAKTTHTTYPDGLEVLQFSNGQIGKEIIQPNQPP</sequence>
<keyword evidence="6" id="KW-1185">Reference proteome</keyword>
<dbReference type="InterPro" id="IPR009852">
    <property type="entry name" value="CENPJ_C_dom"/>
</dbReference>
<dbReference type="Gene3D" id="2.60.450.20">
    <property type="match status" value="1"/>
</dbReference>
<gene>
    <name evidence="5" type="ORF">CIB84_015311</name>
</gene>
<dbReference type="PANTHER" id="PTHR10331">
    <property type="entry name" value="T COMPLEX PROTEIN 10"/>
    <property type="match status" value="1"/>
</dbReference>
<dbReference type="GO" id="GO:0060271">
    <property type="term" value="P:cilium assembly"/>
    <property type="evidence" value="ECO:0007669"/>
    <property type="project" value="TreeGrafter"/>
</dbReference>
<dbReference type="GO" id="GO:0005814">
    <property type="term" value="C:centriole"/>
    <property type="evidence" value="ECO:0007669"/>
    <property type="project" value="TreeGrafter"/>
</dbReference>
<feature type="non-terminal residue" evidence="5">
    <location>
        <position position="200"/>
    </location>
</feature>
<accession>A0A2P4SA02</accession>
<dbReference type="EMBL" id="PPHD01075725">
    <property type="protein sequence ID" value="POI20941.1"/>
    <property type="molecule type" value="Genomic_DNA"/>
</dbReference>
<dbReference type="Pfam" id="PF07202">
    <property type="entry name" value="Tcp10_C"/>
    <property type="match status" value="1"/>
</dbReference>
<dbReference type="InterPro" id="IPR047002">
    <property type="entry name" value="Tcp10_C_sf"/>
</dbReference>
<evidence type="ECO:0000256" key="1">
    <source>
        <dbReference type="ARBA" id="ARBA00005627"/>
    </source>
</evidence>
<evidence type="ECO:0000256" key="3">
    <source>
        <dbReference type="SAM" id="MobiDB-lite"/>
    </source>
</evidence>
<dbReference type="PANTHER" id="PTHR10331:SF23">
    <property type="entry name" value="CENTROMERE PROTEIN J"/>
    <property type="match status" value="1"/>
</dbReference>
<evidence type="ECO:0000313" key="5">
    <source>
        <dbReference type="EMBL" id="POI20941.1"/>
    </source>
</evidence>
<evidence type="ECO:0000256" key="2">
    <source>
        <dbReference type="SAM" id="Coils"/>
    </source>
</evidence>
<keyword evidence="2" id="KW-0175">Coiled coil</keyword>
<dbReference type="AlphaFoldDB" id="A0A2P4SA02"/>
<dbReference type="OrthoDB" id="10252174at2759"/>
<dbReference type="GO" id="GO:0015631">
    <property type="term" value="F:tubulin binding"/>
    <property type="evidence" value="ECO:0007669"/>
    <property type="project" value="TreeGrafter"/>
</dbReference>
<comment type="caution">
    <text evidence="5">The sequence shown here is derived from an EMBL/GenBank/DDBJ whole genome shotgun (WGS) entry which is preliminary data.</text>
</comment>
<feature type="region of interest" description="Disordered" evidence="3">
    <location>
        <begin position="69"/>
        <end position="102"/>
    </location>
</feature>
<organism evidence="5 6">
    <name type="scientific">Bambusicola thoracicus</name>
    <name type="common">Chinese bamboo-partridge</name>
    <name type="synonym">Perdix thoracica</name>
    <dbReference type="NCBI Taxonomy" id="9083"/>
    <lineage>
        <taxon>Eukaryota</taxon>
        <taxon>Metazoa</taxon>
        <taxon>Chordata</taxon>
        <taxon>Craniata</taxon>
        <taxon>Vertebrata</taxon>
        <taxon>Euteleostomi</taxon>
        <taxon>Archelosauria</taxon>
        <taxon>Archosauria</taxon>
        <taxon>Dinosauria</taxon>
        <taxon>Saurischia</taxon>
        <taxon>Theropoda</taxon>
        <taxon>Coelurosauria</taxon>
        <taxon>Aves</taxon>
        <taxon>Neognathae</taxon>
        <taxon>Galloanserae</taxon>
        <taxon>Galliformes</taxon>
        <taxon>Phasianidae</taxon>
        <taxon>Perdicinae</taxon>
        <taxon>Bambusicola</taxon>
    </lineage>
</organism>
<dbReference type="GO" id="GO:0061511">
    <property type="term" value="P:centriole elongation"/>
    <property type="evidence" value="ECO:0007669"/>
    <property type="project" value="TreeGrafter"/>
</dbReference>
<comment type="similarity">
    <text evidence="1">Belongs to the TCP10 family.</text>
</comment>
<feature type="coiled-coil region" evidence="2">
    <location>
        <begin position="24"/>
        <end position="51"/>
    </location>
</feature>